<dbReference type="AlphaFoldDB" id="Q2S7V6"/>
<dbReference type="GO" id="GO:0016787">
    <property type="term" value="F:hydrolase activity"/>
    <property type="evidence" value="ECO:0007669"/>
    <property type="project" value="UniProtKB-KW"/>
</dbReference>
<dbReference type="STRING" id="349521.HCH_06635"/>
<dbReference type="Proteomes" id="UP000000238">
    <property type="component" value="Chromosome"/>
</dbReference>
<name>Q2S7V6_HAHCH</name>
<organism evidence="4 5">
    <name type="scientific">Hahella chejuensis (strain KCTC 2396)</name>
    <dbReference type="NCBI Taxonomy" id="349521"/>
    <lineage>
        <taxon>Bacteria</taxon>
        <taxon>Pseudomonadati</taxon>
        <taxon>Pseudomonadota</taxon>
        <taxon>Gammaproteobacteria</taxon>
        <taxon>Oceanospirillales</taxon>
        <taxon>Hahellaceae</taxon>
        <taxon>Hahella</taxon>
    </lineage>
</organism>
<dbReference type="RefSeq" id="WP_011400320.1">
    <property type="nucleotide sequence ID" value="NC_007645.1"/>
</dbReference>
<dbReference type="Pfam" id="PF00300">
    <property type="entry name" value="His_Phos_1"/>
    <property type="match status" value="1"/>
</dbReference>
<dbReference type="InterPro" id="IPR029033">
    <property type="entry name" value="His_PPase_superfam"/>
</dbReference>
<keyword evidence="1" id="KW-0378">Hydrolase</keyword>
<dbReference type="InterPro" id="IPR013078">
    <property type="entry name" value="His_Pase_superF_clade-1"/>
</dbReference>
<dbReference type="OrthoDB" id="280692at2"/>
<feature type="binding site" evidence="3">
    <location>
        <position position="54"/>
    </location>
    <ligand>
        <name>substrate</name>
    </ligand>
</feature>
<protein>
    <submittedName>
        <fullName evidence="4">Fructose-2,6-bisphosphatase</fullName>
    </submittedName>
</protein>
<proteinExistence type="predicted"/>
<dbReference type="Gene3D" id="3.40.50.1240">
    <property type="entry name" value="Phosphoglycerate mutase-like"/>
    <property type="match status" value="1"/>
</dbReference>
<evidence type="ECO:0000256" key="2">
    <source>
        <dbReference type="PIRSR" id="PIRSR613078-1"/>
    </source>
</evidence>
<dbReference type="PANTHER" id="PTHR20935">
    <property type="entry name" value="PHOSPHOGLYCERATE MUTASE-RELATED"/>
    <property type="match status" value="1"/>
</dbReference>
<dbReference type="SUPFAM" id="SSF53254">
    <property type="entry name" value="Phosphoglycerate mutase-like"/>
    <property type="match status" value="1"/>
</dbReference>
<dbReference type="CDD" id="cd07067">
    <property type="entry name" value="HP_PGM_like"/>
    <property type="match status" value="1"/>
</dbReference>
<dbReference type="PANTHER" id="PTHR20935:SF0">
    <property type="entry name" value="SERINE_THREONINE-PROTEIN PHOSPHATASE PGAM5, MITOCHONDRIAL"/>
    <property type="match status" value="1"/>
</dbReference>
<evidence type="ECO:0000256" key="3">
    <source>
        <dbReference type="PIRSR" id="PIRSR613078-2"/>
    </source>
</evidence>
<dbReference type="SMART" id="SM00855">
    <property type="entry name" value="PGAM"/>
    <property type="match status" value="1"/>
</dbReference>
<dbReference type="HOGENOM" id="CLU_084200_0_0_6"/>
<sequence>MGAVYLIRHGQASFGGDDYDKLSELGRAQAERLGVYLAAKGLQLDAWRTGLLSRQIDTAAIALNAMGLDLDVMRSAGFNEFDHTAVLARVLPELAQRDADVAAFVHGKVDRRRSFQKVFEKVIVAWLAKDQWDGMDSWAAFSDRAAQALESTLEEIGGGRNIAIVTSGGVITAILQKVLGLSSAAAFSMNWSIVNASITKVMYSGGGRRSLAYFNNYSYLQSGSDRSYVTWR</sequence>
<accession>Q2S7V6</accession>
<dbReference type="eggNOG" id="COG0406">
    <property type="taxonomic scope" value="Bacteria"/>
</dbReference>
<dbReference type="EMBL" id="CP000155">
    <property type="protein sequence ID" value="ABC33268.1"/>
    <property type="molecule type" value="Genomic_DNA"/>
</dbReference>
<evidence type="ECO:0000313" key="4">
    <source>
        <dbReference type="EMBL" id="ABC33268.1"/>
    </source>
</evidence>
<keyword evidence="5" id="KW-1185">Reference proteome</keyword>
<feature type="active site" description="Tele-phosphohistidine intermediate" evidence="2">
    <location>
        <position position="9"/>
    </location>
</feature>
<dbReference type="InterPro" id="IPR051021">
    <property type="entry name" value="Mito_Ser/Thr_phosphatase"/>
</dbReference>
<feature type="active site" description="Proton donor/acceptor" evidence="2">
    <location>
        <position position="80"/>
    </location>
</feature>
<evidence type="ECO:0000256" key="1">
    <source>
        <dbReference type="ARBA" id="ARBA00022801"/>
    </source>
</evidence>
<gene>
    <name evidence="4" type="ordered locus">HCH_06635</name>
</gene>
<evidence type="ECO:0000313" key="5">
    <source>
        <dbReference type="Proteomes" id="UP000000238"/>
    </source>
</evidence>
<dbReference type="KEGG" id="hch:HCH_06635"/>
<reference evidence="4 5" key="1">
    <citation type="journal article" date="2005" name="Nucleic Acids Res.">
        <title>Genomic blueprint of Hahella chejuensis, a marine microbe producing an algicidal agent.</title>
        <authorList>
            <person name="Jeong H."/>
            <person name="Yim J.H."/>
            <person name="Lee C."/>
            <person name="Choi S.-H."/>
            <person name="Park Y.K."/>
            <person name="Yoon S.H."/>
            <person name="Hur C.-G."/>
            <person name="Kang H.-Y."/>
            <person name="Kim D."/>
            <person name="Lee H.H."/>
            <person name="Park K.H."/>
            <person name="Park S.-H."/>
            <person name="Park H.-S."/>
            <person name="Lee H.K."/>
            <person name="Oh T.K."/>
            <person name="Kim J.F."/>
        </authorList>
    </citation>
    <scope>NUCLEOTIDE SEQUENCE [LARGE SCALE GENOMIC DNA]</scope>
    <source>
        <strain evidence="4 5">KCTC 2396</strain>
    </source>
</reference>